<evidence type="ECO:0000259" key="15">
    <source>
        <dbReference type="Pfam" id="PF07476"/>
    </source>
</evidence>
<feature type="binding site" evidence="11">
    <location>
        <position position="323"/>
    </location>
    <ligand>
        <name>(2S,3S)-3-methyl-L-aspartate</name>
        <dbReference type="ChEBI" id="CHEBI:58724"/>
    </ligand>
</feature>
<comment type="subunit">
    <text evidence="5">Homodimer.</text>
</comment>
<evidence type="ECO:0000313" key="16">
    <source>
        <dbReference type="EMBL" id="SEE72342.1"/>
    </source>
</evidence>
<dbReference type="AlphaFoldDB" id="A0A1H5L5J0"/>
<feature type="active site" description="Proton acceptor" evidence="10">
    <location>
        <position position="325"/>
    </location>
</feature>
<dbReference type="PANTHER" id="PTHR48073">
    <property type="entry name" value="O-SUCCINYLBENZOATE SYNTHASE-RELATED"/>
    <property type="match status" value="1"/>
</dbReference>
<dbReference type="GO" id="GO:0019553">
    <property type="term" value="P:L-glutamate catabolic process via L-citramalate"/>
    <property type="evidence" value="ECO:0007669"/>
    <property type="project" value="UniProtKB-UniPathway"/>
</dbReference>
<keyword evidence="9 16" id="KW-0456">Lyase</keyword>
<name>A0A1H5L5J0_9ACTN</name>
<keyword evidence="8 13" id="KW-0460">Magnesium</keyword>
<feature type="domain" description="Methylaspartate ammonia-lyase N-terminal" evidence="14">
    <location>
        <begin position="1"/>
        <end position="154"/>
    </location>
</feature>
<evidence type="ECO:0000256" key="12">
    <source>
        <dbReference type="PIRSR" id="PIRSR017107-3"/>
    </source>
</evidence>
<comment type="catalytic activity">
    <reaction evidence="1">
        <text>(2S,3S)-3-methyl-L-aspartate = mesaconate + NH4(+)</text>
        <dbReference type="Rhea" id="RHEA:12829"/>
        <dbReference type="ChEBI" id="CHEBI:28938"/>
        <dbReference type="ChEBI" id="CHEBI:36986"/>
        <dbReference type="ChEBI" id="CHEBI:58724"/>
        <dbReference type="EC" id="4.3.1.2"/>
    </reaction>
</comment>
<organism evidence="16 17">
    <name type="scientific">Jiangella alba</name>
    <dbReference type="NCBI Taxonomy" id="561176"/>
    <lineage>
        <taxon>Bacteria</taxon>
        <taxon>Bacillati</taxon>
        <taxon>Actinomycetota</taxon>
        <taxon>Actinomycetes</taxon>
        <taxon>Jiangellales</taxon>
        <taxon>Jiangellaceae</taxon>
        <taxon>Jiangella</taxon>
    </lineage>
</organism>
<dbReference type="SFLD" id="SFLDG00151">
    <property type="entry name" value="methylaspartate_ammonia-lyase"/>
    <property type="match status" value="1"/>
</dbReference>
<dbReference type="InterPro" id="IPR022662">
    <property type="entry name" value="MeAsp_NH4-lyase_C"/>
</dbReference>
<evidence type="ECO:0000256" key="5">
    <source>
        <dbReference type="ARBA" id="ARBA00011738"/>
    </source>
</evidence>
<dbReference type="STRING" id="561176.SAMN04488561_2424"/>
<evidence type="ECO:0000313" key="17">
    <source>
        <dbReference type="Proteomes" id="UP000181980"/>
    </source>
</evidence>
<keyword evidence="17" id="KW-1185">Reference proteome</keyword>
<evidence type="ECO:0000256" key="11">
    <source>
        <dbReference type="PIRSR" id="PIRSR017107-2"/>
    </source>
</evidence>
<evidence type="ECO:0000256" key="2">
    <source>
        <dbReference type="ARBA" id="ARBA00001946"/>
    </source>
</evidence>
<dbReference type="InterPro" id="IPR006395">
    <property type="entry name" value="Me_Asp_am_lyase"/>
</dbReference>
<dbReference type="InterPro" id="IPR022665">
    <property type="entry name" value="MeAsp_NH4-lyase_N"/>
</dbReference>
<comment type="cofactor">
    <cofactor evidence="2 13">
        <name>Mg(2+)</name>
        <dbReference type="ChEBI" id="CHEBI:18420"/>
    </cofactor>
</comment>
<evidence type="ECO:0000259" key="14">
    <source>
        <dbReference type="Pfam" id="PF05034"/>
    </source>
</evidence>
<dbReference type="Proteomes" id="UP000181980">
    <property type="component" value="Unassembled WGS sequence"/>
</dbReference>
<dbReference type="EC" id="4.3.1.2" evidence="6"/>
<dbReference type="SFLD" id="SFLDS00001">
    <property type="entry name" value="Enolase"/>
    <property type="match status" value="1"/>
</dbReference>
<feature type="binding site" evidence="11">
    <location>
        <position position="167"/>
    </location>
    <ligand>
        <name>(2S,3S)-3-methyl-L-aspartate</name>
        <dbReference type="ChEBI" id="CHEBI:58724"/>
    </ligand>
</feature>
<evidence type="ECO:0000256" key="13">
    <source>
        <dbReference type="PIRSR" id="PIRSR017107-4"/>
    </source>
</evidence>
<sequence>MLISGIVAAPGAGTYSNDDQAAIAAGATRDGYFYDGPVLTPGYRAIRQPSESLQILLVLDDDHVVTGAGVSVQYAGGSGREPVLLATAARDRWLPVLDDVLRGATLDSFRATSALVGTLGLPRSIAYGVSQALLEGAAYATRRTMAEVVAAEYGNAAPIGPVPILAQCGEDRHAAIDRMVLRGVESLPHGLINNAGQLVGPGGRLLMDYAGWVRDRVVARRLDPAYEPVIHLDCYGTLGDVFGSPAQVAGFLAELSDRCAPLALRIEQPVRAPSREAQIDVLRGLRTQLAASGTPVQLVADEWCNTHEDVLAFLDAEAADMIQIKMPDVGSIDDTVRSVRACHAAGVAAYCGGSCTETDLSARVATHVAMGAGADLLLARPGMGVDEAVMVTRNEMARTLAIIEHRSARDRSQ</sequence>
<evidence type="ECO:0000256" key="1">
    <source>
        <dbReference type="ARBA" id="ARBA00000789"/>
    </source>
</evidence>
<dbReference type="UniPathway" id="UPA00561">
    <property type="reaction ID" value="UER00618"/>
</dbReference>
<dbReference type="Gene3D" id="3.30.390.10">
    <property type="entry name" value="Enolase-like, N-terminal domain"/>
    <property type="match status" value="1"/>
</dbReference>
<feature type="domain" description="Methylaspartate ammonia-lyase C-terminal" evidence="15">
    <location>
        <begin position="161"/>
        <end position="403"/>
    </location>
</feature>
<feature type="binding site" evidence="13">
    <location>
        <position position="267"/>
    </location>
    <ligand>
        <name>Mg(2+)</name>
        <dbReference type="ChEBI" id="CHEBI:18420"/>
    </ligand>
</feature>
<feature type="binding site" evidence="13">
    <location>
        <position position="301"/>
    </location>
    <ligand>
        <name>Mg(2+)</name>
        <dbReference type="ChEBI" id="CHEBI:18420"/>
    </ligand>
</feature>
<accession>A0A1H5L5J0</accession>
<evidence type="ECO:0000256" key="8">
    <source>
        <dbReference type="ARBA" id="ARBA00022842"/>
    </source>
</evidence>
<proteinExistence type="inferred from homology"/>
<evidence type="ECO:0000256" key="7">
    <source>
        <dbReference type="ARBA" id="ARBA00022723"/>
    </source>
</evidence>
<dbReference type="SUPFAM" id="SSF54826">
    <property type="entry name" value="Enolase N-terminal domain-like"/>
    <property type="match status" value="1"/>
</dbReference>
<dbReference type="Pfam" id="PF07476">
    <property type="entry name" value="MAAL_C"/>
    <property type="match status" value="1"/>
</dbReference>
<reference evidence="17" key="1">
    <citation type="submission" date="2016-10" db="EMBL/GenBank/DDBJ databases">
        <authorList>
            <person name="Varghese N."/>
            <person name="Submissions S."/>
        </authorList>
    </citation>
    <scope>NUCLEOTIDE SEQUENCE [LARGE SCALE GENOMIC DNA]</scope>
    <source>
        <strain evidence="17">DSM 45237</strain>
    </source>
</reference>
<dbReference type="OrthoDB" id="8630262at2"/>
<evidence type="ECO:0000256" key="9">
    <source>
        <dbReference type="ARBA" id="ARBA00023239"/>
    </source>
</evidence>
<gene>
    <name evidence="16" type="ORF">SAMN04488561_2424</name>
</gene>
<dbReference type="RefSeq" id="WP_069115148.1">
    <property type="nucleotide sequence ID" value="NZ_FNUC01000003.1"/>
</dbReference>
<keyword evidence="7 13" id="KW-0479">Metal-binding</keyword>
<protein>
    <recommendedName>
        <fullName evidence="6">methylaspartate ammonia-lyase</fullName>
        <ecNumber evidence="6">4.3.1.2</ecNumber>
    </recommendedName>
</protein>
<dbReference type="PIRSF" id="PIRSF017107">
    <property type="entry name" value="MAL"/>
    <property type="match status" value="1"/>
</dbReference>
<comment type="similarity">
    <text evidence="4">Belongs to the methylaspartate ammonia-lyase family.</text>
</comment>
<dbReference type="EMBL" id="FNUC01000003">
    <property type="protein sequence ID" value="SEE72342.1"/>
    <property type="molecule type" value="Genomic_DNA"/>
</dbReference>
<evidence type="ECO:0000256" key="10">
    <source>
        <dbReference type="PIRSR" id="PIRSR017107-1"/>
    </source>
</evidence>
<dbReference type="Gene3D" id="3.20.20.120">
    <property type="entry name" value="Enolase-like C-terminal domain"/>
    <property type="match status" value="1"/>
</dbReference>
<dbReference type="Pfam" id="PF05034">
    <property type="entry name" value="MAAL_N"/>
    <property type="match status" value="1"/>
</dbReference>
<dbReference type="InterPro" id="IPR036849">
    <property type="entry name" value="Enolase-like_C_sf"/>
</dbReference>
<comment type="pathway">
    <text evidence="3">Amino-acid degradation; L-glutamate degradation via mesaconate pathway; acetate and pyruvate from L-glutamate: step 2/4.</text>
</comment>
<feature type="binding site" evidence="13">
    <location>
        <position position="233"/>
    </location>
    <ligand>
        <name>Mg(2+)</name>
        <dbReference type="ChEBI" id="CHEBI:18420"/>
    </ligand>
</feature>
<evidence type="ECO:0000256" key="4">
    <source>
        <dbReference type="ARBA" id="ARBA00009954"/>
    </source>
</evidence>
<evidence type="ECO:0000256" key="6">
    <source>
        <dbReference type="ARBA" id="ARBA00012993"/>
    </source>
</evidence>
<dbReference type="SFLD" id="SFLDF00007">
    <property type="entry name" value="methylaspartate_ammonia-lyase"/>
    <property type="match status" value="1"/>
</dbReference>
<dbReference type="GO" id="GO:0046872">
    <property type="term" value="F:metal ion binding"/>
    <property type="evidence" value="ECO:0007669"/>
    <property type="project" value="UniProtKB-KW"/>
</dbReference>
<dbReference type="PANTHER" id="PTHR48073:SF2">
    <property type="entry name" value="O-SUCCINYLBENZOATE SYNTHASE"/>
    <property type="match status" value="1"/>
</dbReference>
<dbReference type="NCBIfam" id="TIGR01502">
    <property type="entry name" value="B_methylAsp_ase"/>
    <property type="match status" value="1"/>
</dbReference>
<evidence type="ECO:0000256" key="3">
    <source>
        <dbReference type="ARBA" id="ARBA00004675"/>
    </source>
</evidence>
<dbReference type="SUPFAM" id="SSF51604">
    <property type="entry name" value="Enolase C-terminal domain-like"/>
    <property type="match status" value="1"/>
</dbReference>
<dbReference type="GO" id="GO:0050096">
    <property type="term" value="F:methylaspartate ammonia-lyase activity"/>
    <property type="evidence" value="ECO:0007669"/>
    <property type="project" value="UniProtKB-EC"/>
</dbReference>
<feature type="site" description="Transition state stabilizer" evidence="12">
    <location>
        <position position="189"/>
    </location>
</feature>
<dbReference type="InterPro" id="IPR029017">
    <property type="entry name" value="Enolase-like_N"/>
</dbReference>